<dbReference type="InterPro" id="IPR029063">
    <property type="entry name" value="SAM-dependent_MTases_sf"/>
</dbReference>
<evidence type="ECO:0000313" key="7">
    <source>
        <dbReference type="EMBL" id="EEF24333.1"/>
    </source>
</evidence>
<keyword evidence="8" id="KW-1185">Reference proteome</keyword>
<evidence type="ECO:0000256" key="5">
    <source>
        <dbReference type="ARBA" id="ARBA00022691"/>
    </source>
</evidence>
<dbReference type="InterPro" id="IPR022642">
    <property type="entry name" value="CheR_C"/>
</dbReference>
<dbReference type="Proteomes" id="UP000008311">
    <property type="component" value="Unassembled WGS sequence"/>
</dbReference>
<feature type="domain" description="CheR-type methyltransferase" evidence="6">
    <location>
        <begin position="5"/>
        <end position="258"/>
    </location>
</feature>
<keyword evidence="4 7" id="KW-0808">Transferase</keyword>
<dbReference type="eggNOG" id="ENOG502SD4G">
    <property type="taxonomic scope" value="Eukaryota"/>
</dbReference>
<dbReference type="Gene3D" id="3.40.50.150">
    <property type="entry name" value="Vaccinia Virus protein VP39"/>
    <property type="match status" value="1"/>
</dbReference>
<protein>
    <recommendedName>
        <fullName evidence="2">protein-glutamate O-methyltransferase</fullName>
        <ecNumber evidence="2">2.1.1.80</ecNumber>
    </recommendedName>
</protein>
<dbReference type="InterPro" id="IPR036804">
    <property type="entry name" value="CheR_N_sf"/>
</dbReference>
<dbReference type="Pfam" id="PF03705">
    <property type="entry name" value="CheR_N"/>
    <property type="match status" value="1"/>
</dbReference>
<dbReference type="SUPFAM" id="SSF53335">
    <property type="entry name" value="S-adenosyl-L-methionine-dependent methyltransferases"/>
    <property type="match status" value="1"/>
</dbReference>
<dbReference type="PRINTS" id="PR00996">
    <property type="entry name" value="CHERMTFRASE"/>
</dbReference>
<dbReference type="GO" id="GO:0008276">
    <property type="term" value="F:protein methyltransferase activity"/>
    <property type="evidence" value="ECO:0000318"/>
    <property type="project" value="GO_Central"/>
</dbReference>
<organism evidence="7 8">
    <name type="scientific">Ricinus communis</name>
    <name type="common">Castor bean</name>
    <dbReference type="NCBI Taxonomy" id="3988"/>
    <lineage>
        <taxon>Eukaryota</taxon>
        <taxon>Viridiplantae</taxon>
        <taxon>Streptophyta</taxon>
        <taxon>Embryophyta</taxon>
        <taxon>Tracheophyta</taxon>
        <taxon>Spermatophyta</taxon>
        <taxon>Magnoliopsida</taxon>
        <taxon>eudicotyledons</taxon>
        <taxon>Gunneridae</taxon>
        <taxon>Pentapetalae</taxon>
        <taxon>rosids</taxon>
        <taxon>fabids</taxon>
        <taxon>Malpighiales</taxon>
        <taxon>Euphorbiaceae</taxon>
        <taxon>Acalyphoideae</taxon>
        <taxon>Acalypheae</taxon>
        <taxon>Ricinus</taxon>
    </lineage>
</organism>
<sequence>MTAWSLPASTSLSATQFESWLALVEERTGIDFSQHRSILQTGLSARLRELGQSDVDAYLEQVRALPQGLPEWQQLLAHLTVKETSFFRQSAAYDLVRAYLRKRAQTQTGTIDLWSVGCATGEEPYSLAIAANESLAASGRQPYFGVFATDICAQALTQARQAVYPHRRLANLSDSLRRRYFVAAEDDNWQVNDALRARVCFNQGNLLQIERMPALPMDVIFCQNVLVYFRRWRIKQVLDALAQRLKPGGLLVIGPGEAPQWQHPDLVRTQHEGVTAWLHRAPANNSNSTASTSAAAVKKG</sequence>
<dbReference type="GO" id="GO:0032259">
    <property type="term" value="P:methylation"/>
    <property type="evidence" value="ECO:0007669"/>
    <property type="project" value="UniProtKB-KW"/>
</dbReference>
<evidence type="ECO:0000256" key="2">
    <source>
        <dbReference type="ARBA" id="ARBA00012534"/>
    </source>
</evidence>
<dbReference type="PANTHER" id="PTHR24422:SF10">
    <property type="entry name" value="CHEMOTAXIS PROTEIN METHYLTRANSFERASE 2"/>
    <property type="match status" value="1"/>
</dbReference>
<dbReference type="GO" id="GO:0008983">
    <property type="term" value="F:protein-glutamate O-methyltransferase activity"/>
    <property type="evidence" value="ECO:0007669"/>
    <property type="project" value="UniProtKB-EC"/>
</dbReference>
<comment type="catalytic activity">
    <reaction evidence="1">
        <text>L-glutamyl-[protein] + S-adenosyl-L-methionine = [protein]-L-glutamate 5-O-methyl ester + S-adenosyl-L-homocysteine</text>
        <dbReference type="Rhea" id="RHEA:24452"/>
        <dbReference type="Rhea" id="RHEA-COMP:10208"/>
        <dbReference type="Rhea" id="RHEA-COMP:10311"/>
        <dbReference type="ChEBI" id="CHEBI:29973"/>
        <dbReference type="ChEBI" id="CHEBI:57856"/>
        <dbReference type="ChEBI" id="CHEBI:59789"/>
        <dbReference type="ChEBI" id="CHEBI:82795"/>
        <dbReference type="EC" id="2.1.1.80"/>
    </reaction>
</comment>
<evidence type="ECO:0000313" key="8">
    <source>
        <dbReference type="Proteomes" id="UP000008311"/>
    </source>
</evidence>
<evidence type="ECO:0000256" key="3">
    <source>
        <dbReference type="ARBA" id="ARBA00022603"/>
    </source>
</evidence>
<name>B9TII0_RICCO</name>
<dbReference type="InterPro" id="IPR050903">
    <property type="entry name" value="Bact_Chemotaxis_MeTrfase"/>
</dbReference>
<accession>B9TII0</accession>
<dbReference type="Gene3D" id="1.10.155.10">
    <property type="entry name" value="Chemotaxis receptor methyltransferase CheR, N-terminal domain"/>
    <property type="match status" value="1"/>
</dbReference>
<proteinExistence type="predicted"/>
<dbReference type="CDD" id="cd02440">
    <property type="entry name" value="AdoMet_MTases"/>
    <property type="match status" value="1"/>
</dbReference>
<dbReference type="PROSITE" id="PS50123">
    <property type="entry name" value="CHER"/>
    <property type="match status" value="1"/>
</dbReference>
<keyword evidence="3 7" id="KW-0489">Methyltransferase</keyword>
<dbReference type="Pfam" id="PF01739">
    <property type="entry name" value="CheR"/>
    <property type="match status" value="1"/>
</dbReference>
<dbReference type="STRING" id="3988.B9TII0"/>
<dbReference type="EMBL" id="EQ982591">
    <property type="protein sequence ID" value="EEF24333.1"/>
    <property type="molecule type" value="Genomic_DNA"/>
</dbReference>
<evidence type="ECO:0000256" key="4">
    <source>
        <dbReference type="ARBA" id="ARBA00022679"/>
    </source>
</evidence>
<dbReference type="SUPFAM" id="SSF47757">
    <property type="entry name" value="Chemotaxis receptor methyltransferase CheR, N-terminal domain"/>
    <property type="match status" value="1"/>
</dbReference>
<dbReference type="PANTHER" id="PTHR24422">
    <property type="entry name" value="CHEMOTAXIS PROTEIN METHYLTRANSFERASE"/>
    <property type="match status" value="1"/>
</dbReference>
<evidence type="ECO:0000259" key="6">
    <source>
        <dbReference type="PROSITE" id="PS50123"/>
    </source>
</evidence>
<dbReference type="InterPro" id="IPR000780">
    <property type="entry name" value="CheR_MeTrfase"/>
</dbReference>
<dbReference type="EC" id="2.1.1.80" evidence="2"/>
<gene>
    <name evidence="7" type="ORF">RCOM_1798810</name>
</gene>
<evidence type="ECO:0000256" key="1">
    <source>
        <dbReference type="ARBA" id="ARBA00001541"/>
    </source>
</evidence>
<keyword evidence="5" id="KW-0949">S-adenosyl-L-methionine</keyword>
<dbReference type="AlphaFoldDB" id="B9TII0"/>
<dbReference type="SMART" id="SM00138">
    <property type="entry name" value="MeTrc"/>
    <property type="match status" value="1"/>
</dbReference>
<reference evidence="8" key="1">
    <citation type="journal article" date="2010" name="Nat. Biotechnol.">
        <title>Draft genome sequence of the oilseed species Ricinus communis.</title>
        <authorList>
            <person name="Chan A.P."/>
            <person name="Crabtree J."/>
            <person name="Zhao Q."/>
            <person name="Lorenzi H."/>
            <person name="Orvis J."/>
            <person name="Puiu D."/>
            <person name="Melake-Berhan A."/>
            <person name="Jones K.M."/>
            <person name="Redman J."/>
            <person name="Chen G."/>
            <person name="Cahoon E.B."/>
            <person name="Gedil M."/>
            <person name="Stanke M."/>
            <person name="Haas B.J."/>
            <person name="Wortman J.R."/>
            <person name="Fraser-Liggett C.M."/>
            <person name="Ravel J."/>
            <person name="Rabinowicz P.D."/>
        </authorList>
    </citation>
    <scope>NUCLEOTIDE SEQUENCE [LARGE SCALE GENOMIC DNA]</scope>
    <source>
        <strain evidence="8">cv. Hale</strain>
    </source>
</reference>
<dbReference type="InterPro" id="IPR022641">
    <property type="entry name" value="CheR_N"/>
</dbReference>
<dbReference type="InParanoid" id="B9TII0"/>